<name>A0A8X7SVT3_9BASI</name>
<dbReference type="GO" id="GO:0022627">
    <property type="term" value="C:cytosolic small ribosomal subunit"/>
    <property type="evidence" value="ECO:0007669"/>
    <property type="project" value="TreeGrafter"/>
</dbReference>
<evidence type="ECO:0000313" key="5">
    <source>
        <dbReference type="EMBL" id="KAE8246103.1"/>
    </source>
</evidence>
<dbReference type="GO" id="GO:0032040">
    <property type="term" value="C:small-subunit processome"/>
    <property type="evidence" value="ECO:0007669"/>
    <property type="project" value="TreeGrafter"/>
</dbReference>
<comment type="caution">
    <text evidence="5">The sequence shown here is derived from an EMBL/GenBank/DDBJ whole genome shotgun (WGS) entry which is preliminary data.</text>
</comment>
<evidence type="ECO:0000256" key="2">
    <source>
        <dbReference type="ARBA" id="ARBA00022980"/>
    </source>
</evidence>
<organism evidence="5 6">
    <name type="scientific">Tilletia controversa</name>
    <name type="common">dwarf bunt fungus</name>
    <dbReference type="NCBI Taxonomy" id="13291"/>
    <lineage>
        <taxon>Eukaryota</taxon>
        <taxon>Fungi</taxon>
        <taxon>Dikarya</taxon>
        <taxon>Basidiomycota</taxon>
        <taxon>Ustilaginomycotina</taxon>
        <taxon>Exobasidiomycetes</taxon>
        <taxon>Tilletiales</taxon>
        <taxon>Tilletiaceae</taxon>
        <taxon>Tilletia</taxon>
    </lineage>
</organism>
<sequence>MNVRVIRTTFQDRRSLERSLCGGHLSWSLAPRVTKSRFLRVHLAALLTRVSTSPSIRRSSRHKITMASVQNKLLRTANAPGGAPTETETLVCQALVDLENNVPELRAELRPLQISAASEIDVRGGKKAIAIFVPIPQQKAYRKVQQRLTRELEKKFSDRHVIFVAQRRILGKPGRHSRVQQPRPRSRTLTAVHEAILADVVYPTEITGKRTRVATDGSKLIKCFLDAKDATSLEYKLDSFSSVYRKLTGKDVSFVFRDADAL</sequence>
<dbReference type="Proteomes" id="UP000077684">
    <property type="component" value="Unassembled WGS sequence"/>
</dbReference>
<reference evidence="5" key="1">
    <citation type="submission" date="2016-04" db="EMBL/GenBank/DDBJ databases">
        <authorList>
            <person name="Nguyen H.D."/>
            <person name="Samba Siva P."/>
            <person name="Cullis J."/>
            <person name="Levesque C.A."/>
            <person name="Hambleton S."/>
        </authorList>
    </citation>
    <scope>NUCLEOTIDE SEQUENCE</scope>
    <source>
        <strain evidence="5">DAOMC 236426</strain>
    </source>
</reference>
<evidence type="ECO:0000256" key="4">
    <source>
        <dbReference type="RuleBase" id="RU364105"/>
    </source>
</evidence>
<dbReference type="PANTHER" id="PTHR11278:SF0">
    <property type="entry name" value="SMALL RIBOSOMAL SUBUNIT PROTEIN ES7"/>
    <property type="match status" value="1"/>
</dbReference>
<evidence type="ECO:0000313" key="6">
    <source>
        <dbReference type="Proteomes" id="UP000077684"/>
    </source>
</evidence>
<reference evidence="5" key="2">
    <citation type="journal article" date="2019" name="IMA Fungus">
        <title>Genome sequencing and comparison of five Tilletia species to identify candidate genes for the detection of regulated species infecting wheat.</title>
        <authorList>
            <person name="Nguyen H.D.T."/>
            <person name="Sultana T."/>
            <person name="Kesanakurti P."/>
            <person name="Hambleton S."/>
        </authorList>
    </citation>
    <scope>NUCLEOTIDE SEQUENCE</scope>
    <source>
        <strain evidence="5">DAOMC 236426</strain>
    </source>
</reference>
<dbReference type="GO" id="GO:0003735">
    <property type="term" value="F:structural constituent of ribosome"/>
    <property type="evidence" value="ECO:0007669"/>
    <property type="project" value="InterPro"/>
</dbReference>
<keyword evidence="6" id="KW-1185">Reference proteome</keyword>
<comment type="similarity">
    <text evidence="1 4">Belongs to the eukaryotic ribosomal protein eS7 family.</text>
</comment>
<dbReference type="PROSITE" id="PS00948">
    <property type="entry name" value="RIBOSOMAL_S7E"/>
    <property type="match status" value="1"/>
</dbReference>
<gene>
    <name evidence="5" type="ORF">A4X06_0g5187</name>
</gene>
<dbReference type="PANTHER" id="PTHR11278">
    <property type="entry name" value="40S RIBOSOMAL PROTEIN S7"/>
    <property type="match status" value="1"/>
</dbReference>
<evidence type="ECO:0000256" key="3">
    <source>
        <dbReference type="ARBA" id="ARBA00023274"/>
    </source>
</evidence>
<dbReference type="Pfam" id="PF01251">
    <property type="entry name" value="Ribosomal_S7e"/>
    <property type="match status" value="1"/>
</dbReference>
<keyword evidence="2 4" id="KW-0689">Ribosomal protein</keyword>
<dbReference type="InterPro" id="IPR047861">
    <property type="entry name" value="Ribosomal_eS7_CS"/>
</dbReference>
<dbReference type="GO" id="GO:0006364">
    <property type="term" value="P:rRNA processing"/>
    <property type="evidence" value="ECO:0007669"/>
    <property type="project" value="TreeGrafter"/>
</dbReference>
<dbReference type="GO" id="GO:0042274">
    <property type="term" value="P:ribosomal small subunit biogenesis"/>
    <property type="evidence" value="ECO:0007669"/>
    <property type="project" value="TreeGrafter"/>
</dbReference>
<dbReference type="EMBL" id="LWDE02000617">
    <property type="protein sequence ID" value="KAE8246103.1"/>
    <property type="molecule type" value="Genomic_DNA"/>
</dbReference>
<proteinExistence type="inferred from homology"/>
<dbReference type="InterPro" id="IPR000554">
    <property type="entry name" value="Ribosomal_eS7"/>
</dbReference>
<accession>A0A8X7SVT3</accession>
<evidence type="ECO:0000256" key="1">
    <source>
        <dbReference type="ARBA" id="ARBA00007820"/>
    </source>
</evidence>
<dbReference type="AlphaFoldDB" id="A0A8X7SVT3"/>
<dbReference type="GO" id="GO:0006412">
    <property type="term" value="P:translation"/>
    <property type="evidence" value="ECO:0007669"/>
    <property type="project" value="InterPro"/>
</dbReference>
<keyword evidence="3 4" id="KW-0687">Ribonucleoprotein</keyword>
<dbReference type="GO" id="GO:0030686">
    <property type="term" value="C:90S preribosome"/>
    <property type="evidence" value="ECO:0007669"/>
    <property type="project" value="TreeGrafter"/>
</dbReference>
<protein>
    <recommendedName>
        <fullName evidence="4">40S ribosomal protein S7</fullName>
    </recommendedName>
</protein>